<feature type="region of interest" description="Disordered" evidence="2">
    <location>
        <begin position="1"/>
        <end position="21"/>
    </location>
</feature>
<dbReference type="Pfam" id="PF04023">
    <property type="entry name" value="FeoA"/>
    <property type="match status" value="1"/>
</dbReference>
<dbReference type="Proteomes" id="UP000703893">
    <property type="component" value="Unassembled WGS sequence"/>
</dbReference>
<proteinExistence type="predicted"/>
<dbReference type="PANTHER" id="PTHR42954:SF2">
    <property type="entry name" value="FE(2+) TRANSPORT PROTEIN A"/>
    <property type="match status" value="1"/>
</dbReference>
<gene>
    <name evidence="4" type="ORF">FJZ00_02610</name>
</gene>
<accession>A0A937X2D3</accession>
<name>A0A937X2D3_9BACT</name>
<sequence length="87" mass="9244">MILNKRPVFSNRSPRTHSLSTVPAGTTVRIGAVEGDRTTRFRLLELGFTPGQEITPVASAPFGGPVAVALRGTIVALRSAEADCIRL</sequence>
<feature type="compositionally biased region" description="Polar residues" evidence="2">
    <location>
        <begin position="10"/>
        <end position="21"/>
    </location>
</feature>
<dbReference type="SMART" id="SM00899">
    <property type="entry name" value="FeoA"/>
    <property type="match status" value="1"/>
</dbReference>
<dbReference type="InterPro" id="IPR008988">
    <property type="entry name" value="Transcriptional_repressor_C"/>
</dbReference>
<protein>
    <submittedName>
        <fullName evidence="4">Ferrous iron transport protein A</fullName>
    </submittedName>
</protein>
<reference evidence="4 5" key="1">
    <citation type="submission" date="2019-03" db="EMBL/GenBank/DDBJ databases">
        <title>Lake Tanganyika Metagenome-Assembled Genomes (MAGs).</title>
        <authorList>
            <person name="Tran P."/>
        </authorList>
    </citation>
    <scope>NUCLEOTIDE SEQUENCE [LARGE SCALE GENOMIC DNA]</scope>
    <source>
        <strain evidence="4">K_DeepCast_65m_m2_236</strain>
    </source>
</reference>
<dbReference type="InterPro" id="IPR038157">
    <property type="entry name" value="FeoA_core_dom"/>
</dbReference>
<evidence type="ECO:0000256" key="2">
    <source>
        <dbReference type="SAM" id="MobiDB-lite"/>
    </source>
</evidence>
<evidence type="ECO:0000259" key="3">
    <source>
        <dbReference type="SMART" id="SM00899"/>
    </source>
</evidence>
<evidence type="ECO:0000313" key="4">
    <source>
        <dbReference type="EMBL" id="MBM3274018.1"/>
    </source>
</evidence>
<dbReference type="EMBL" id="VGJX01000100">
    <property type="protein sequence ID" value="MBM3274018.1"/>
    <property type="molecule type" value="Genomic_DNA"/>
</dbReference>
<evidence type="ECO:0000256" key="1">
    <source>
        <dbReference type="ARBA" id="ARBA00023004"/>
    </source>
</evidence>
<dbReference type="PANTHER" id="PTHR42954">
    <property type="entry name" value="FE(2+) TRANSPORT PROTEIN A"/>
    <property type="match status" value="1"/>
</dbReference>
<keyword evidence="1" id="KW-0408">Iron</keyword>
<dbReference type="AlphaFoldDB" id="A0A937X2D3"/>
<dbReference type="InterPro" id="IPR052713">
    <property type="entry name" value="FeoA"/>
</dbReference>
<organism evidence="4 5">
    <name type="scientific">Candidatus Tanganyikabacteria bacterium</name>
    <dbReference type="NCBI Taxonomy" id="2961651"/>
    <lineage>
        <taxon>Bacteria</taxon>
        <taxon>Bacillati</taxon>
        <taxon>Candidatus Sericytochromatia</taxon>
        <taxon>Candidatus Tanganyikabacteria</taxon>
    </lineage>
</organism>
<feature type="domain" description="Ferrous iron transporter FeoA-like" evidence="3">
    <location>
        <begin position="17"/>
        <end position="87"/>
    </location>
</feature>
<dbReference type="SUPFAM" id="SSF50037">
    <property type="entry name" value="C-terminal domain of transcriptional repressors"/>
    <property type="match status" value="1"/>
</dbReference>
<dbReference type="GO" id="GO:0046914">
    <property type="term" value="F:transition metal ion binding"/>
    <property type="evidence" value="ECO:0007669"/>
    <property type="project" value="InterPro"/>
</dbReference>
<dbReference type="InterPro" id="IPR007167">
    <property type="entry name" value="Fe-transptr_FeoA-like"/>
</dbReference>
<dbReference type="Gene3D" id="2.30.30.90">
    <property type="match status" value="1"/>
</dbReference>
<evidence type="ECO:0000313" key="5">
    <source>
        <dbReference type="Proteomes" id="UP000703893"/>
    </source>
</evidence>
<comment type="caution">
    <text evidence="4">The sequence shown here is derived from an EMBL/GenBank/DDBJ whole genome shotgun (WGS) entry which is preliminary data.</text>
</comment>